<comment type="caution">
    <text evidence="2">The sequence shown here is derived from an EMBL/GenBank/DDBJ whole genome shotgun (WGS) entry which is preliminary data.</text>
</comment>
<evidence type="ECO:0000259" key="1">
    <source>
        <dbReference type="PROSITE" id="PS51168"/>
    </source>
</evidence>
<proteinExistence type="predicted"/>
<dbReference type="InterPro" id="IPR036263">
    <property type="entry name" value="Chorismate_II_sf"/>
</dbReference>
<evidence type="ECO:0000313" key="3">
    <source>
        <dbReference type="Proteomes" id="UP000070080"/>
    </source>
</evidence>
<dbReference type="STRING" id="1497955.HMPREF1872_01370"/>
<sequence>MTVQIESLRKELSEIDQKLIDLLLSRNELVKQVQAYKLESQLPVYQANVQAKKLKQLEMQVQTSDAKLSEEEVDSLKLILSLIMDLSVSKQLNNWQLVDAVKQILDKFEARVTDELVAHANICKKAER</sequence>
<dbReference type="GO" id="GO:0004106">
    <property type="term" value="F:chorismate mutase activity"/>
    <property type="evidence" value="ECO:0007669"/>
    <property type="project" value="InterPro"/>
</dbReference>
<dbReference type="RefSeq" id="WP_066715014.1">
    <property type="nucleotide sequence ID" value="NZ_CP118869.1"/>
</dbReference>
<dbReference type="InterPro" id="IPR036979">
    <property type="entry name" value="CM_dom_sf"/>
</dbReference>
<dbReference type="SUPFAM" id="SSF48600">
    <property type="entry name" value="Chorismate mutase II"/>
    <property type="match status" value="1"/>
</dbReference>
<dbReference type="Proteomes" id="UP000070080">
    <property type="component" value="Unassembled WGS sequence"/>
</dbReference>
<evidence type="ECO:0000313" key="2">
    <source>
        <dbReference type="EMBL" id="KXB39048.1"/>
    </source>
</evidence>
<gene>
    <name evidence="2" type="ORF">HMPREF1872_01370</name>
</gene>
<dbReference type="Pfam" id="PF01817">
    <property type="entry name" value="CM_2"/>
    <property type="match status" value="1"/>
</dbReference>
<dbReference type="Gene3D" id="1.20.59.10">
    <property type="entry name" value="Chorismate mutase"/>
    <property type="match status" value="1"/>
</dbReference>
<dbReference type="SMART" id="SM00830">
    <property type="entry name" value="CM_2"/>
    <property type="match status" value="1"/>
</dbReference>
<feature type="domain" description="Chorismate mutase" evidence="1">
    <location>
        <begin position="1"/>
        <end position="95"/>
    </location>
</feature>
<reference evidence="3" key="1">
    <citation type="submission" date="2016-01" db="EMBL/GenBank/DDBJ databases">
        <authorList>
            <person name="Mitreva M."/>
            <person name="Pepin K.H."/>
            <person name="Mihindukulasuriya K.A."/>
            <person name="Fulton R."/>
            <person name="Fronick C."/>
            <person name="O'Laughlin M."/>
            <person name="Miner T."/>
            <person name="Herter B."/>
            <person name="Rosa B.A."/>
            <person name="Cordes M."/>
            <person name="Tomlinson C."/>
            <person name="Wollam A."/>
            <person name="Palsikar V.B."/>
            <person name="Mardis E.R."/>
            <person name="Wilson R.K."/>
        </authorList>
    </citation>
    <scope>NUCLEOTIDE SEQUENCE [LARGE SCALE GENOMIC DNA]</scope>
    <source>
        <strain evidence="3">KA00274</strain>
    </source>
</reference>
<dbReference type="InterPro" id="IPR002701">
    <property type="entry name" value="CM_II_prokaryot"/>
</dbReference>
<organism evidence="2 3">
    <name type="scientific">Amygdalobacter nucleatus</name>
    <dbReference type="NCBI Taxonomy" id="3029274"/>
    <lineage>
        <taxon>Bacteria</taxon>
        <taxon>Bacillati</taxon>
        <taxon>Bacillota</taxon>
        <taxon>Clostridia</taxon>
        <taxon>Eubacteriales</taxon>
        <taxon>Oscillospiraceae</taxon>
        <taxon>Amygdalobacter</taxon>
    </lineage>
</organism>
<accession>A0A133Y791</accession>
<dbReference type="EMBL" id="LSCV01000044">
    <property type="protein sequence ID" value="KXB39048.1"/>
    <property type="molecule type" value="Genomic_DNA"/>
</dbReference>
<dbReference type="AlphaFoldDB" id="A0A133Y791"/>
<dbReference type="GO" id="GO:0046417">
    <property type="term" value="P:chorismate metabolic process"/>
    <property type="evidence" value="ECO:0007669"/>
    <property type="project" value="InterPro"/>
</dbReference>
<dbReference type="PROSITE" id="PS51168">
    <property type="entry name" value="CHORISMATE_MUT_2"/>
    <property type="match status" value="1"/>
</dbReference>
<protein>
    <submittedName>
        <fullName evidence="2">Chorismate mutase</fullName>
    </submittedName>
</protein>
<keyword evidence="3" id="KW-1185">Reference proteome</keyword>
<name>A0A133Y791_9FIRM</name>